<evidence type="ECO:0000256" key="1">
    <source>
        <dbReference type="ARBA" id="ARBA00004141"/>
    </source>
</evidence>
<keyword evidence="3 6" id="KW-0812">Transmembrane</keyword>
<dbReference type="OrthoDB" id="1641903at2759"/>
<keyword evidence="8" id="KW-1185">Reference proteome</keyword>
<organism evidence="7 8">
    <name type="scientific">Jatropha curcas</name>
    <name type="common">Barbados nut</name>
    <dbReference type="NCBI Taxonomy" id="180498"/>
    <lineage>
        <taxon>Eukaryota</taxon>
        <taxon>Viridiplantae</taxon>
        <taxon>Streptophyta</taxon>
        <taxon>Embryophyta</taxon>
        <taxon>Tracheophyta</taxon>
        <taxon>Spermatophyta</taxon>
        <taxon>Magnoliopsida</taxon>
        <taxon>eudicotyledons</taxon>
        <taxon>Gunneridae</taxon>
        <taxon>Pentapetalae</taxon>
        <taxon>rosids</taxon>
        <taxon>fabids</taxon>
        <taxon>Malpighiales</taxon>
        <taxon>Euphorbiaceae</taxon>
        <taxon>Crotonoideae</taxon>
        <taxon>Jatropheae</taxon>
        <taxon>Jatropha</taxon>
    </lineage>
</organism>
<feature type="transmembrane region" description="Helical" evidence="6">
    <location>
        <begin position="283"/>
        <end position="307"/>
    </location>
</feature>
<sequence length="383" mass="41459">MQISEAFTIPAINIALSTKNTCSCSVNPRQRFKRTMRRIQGASIIVSFVQVIIGFLGLPKYFVSDELLYLVNVPFVTLTGLGLYNRGIPQLTKCIEIGVPALVLLVFSRQFLSRFWKSGTKIAERYSATNSIIIVWILAEILTAAGAYDNTSQQTQLNCRANRGGLIRAAPCAVKGCKGISKRSLTDSLLLVAIWRKCTVSAPAVLYMQALCLSSSTFATSSRFSGAHRIPAPRISEAIGVQDVHMQGIGTLLDAVFGLGLGSTASVQHAGLVGSTQIGTRRIAIISAIFMILISLIGKLAVVLASIPLPIVGALYIAFFPYVVAGGLDDFILCDLKSFRSKSILGFSVFMGLSVPQYFSNYDLFSTDGLPQTSSNWVNFYLL</sequence>
<evidence type="ECO:0000313" key="8">
    <source>
        <dbReference type="Proteomes" id="UP000027138"/>
    </source>
</evidence>
<feature type="transmembrane region" description="Helical" evidence="6">
    <location>
        <begin position="67"/>
        <end position="85"/>
    </location>
</feature>
<dbReference type="Proteomes" id="UP000027138">
    <property type="component" value="Unassembled WGS sequence"/>
</dbReference>
<accession>A0A067L7S4</accession>
<dbReference type="InterPro" id="IPR006043">
    <property type="entry name" value="NCS2"/>
</dbReference>
<feature type="transmembrane region" description="Helical" evidence="6">
    <location>
        <begin position="97"/>
        <end position="116"/>
    </location>
</feature>
<evidence type="ECO:0000256" key="2">
    <source>
        <dbReference type="ARBA" id="ARBA00008821"/>
    </source>
</evidence>
<proteinExistence type="inferred from homology"/>
<evidence type="ECO:0000313" key="7">
    <source>
        <dbReference type="EMBL" id="KDP44516.1"/>
    </source>
</evidence>
<gene>
    <name evidence="7" type="ORF">JCGZ_16349</name>
</gene>
<feature type="transmembrane region" description="Helical" evidence="6">
    <location>
        <begin position="344"/>
        <end position="360"/>
    </location>
</feature>
<comment type="similarity">
    <text evidence="2">Belongs to the nucleobase:cation symporter-2 (NCS2) (TC 2.A.40) family.</text>
</comment>
<name>A0A067L7S4_JATCU</name>
<dbReference type="GO" id="GO:0016020">
    <property type="term" value="C:membrane"/>
    <property type="evidence" value="ECO:0007669"/>
    <property type="project" value="UniProtKB-SubCell"/>
</dbReference>
<evidence type="ECO:0000256" key="3">
    <source>
        <dbReference type="ARBA" id="ARBA00022692"/>
    </source>
</evidence>
<comment type="subcellular location">
    <subcellularLocation>
        <location evidence="1">Membrane</location>
        <topology evidence="1">Multi-pass membrane protein</topology>
    </subcellularLocation>
</comment>
<dbReference type="Pfam" id="PF00860">
    <property type="entry name" value="Xan_ur_permease"/>
    <property type="match status" value="1"/>
</dbReference>
<evidence type="ECO:0000256" key="6">
    <source>
        <dbReference type="SAM" id="Phobius"/>
    </source>
</evidence>
<dbReference type="GO" id="GO:0022857">
    <property type="term" value="F:transmembrane transporter activity"/>
    <property type="evidence" value="ECO:0007669"/>
    <property type="project" value="InterPro"/>
</dbReference>
<feature type="transmembrane region" description="Helical" evidence="6">
    <location>
        <begin position="39"/>
        <end position="61"/>
    </location>
</feature>
<evidence type="ECO:0000256" key="4">
    <source>
        <dbReference type="ARBA" id="ARBA00022989"/>
    </source>
</evidence>
<reference evidence="7 8" key="1">
    <citation type="journal article" date="2014" name="PLoS ONE">
        <title>Global Analysis of Gene Expression Profiles in Physic Nut (Jatropha curcas L.) Seedlings Exposed to Salt Stress.</title>
        <authorList>
            <person name="Zhang L."/>
            <person name="Zhang C."/>
            <person name="Wu P."/>
            <person name="Chen Y."/>
            <person name="Li M."/>
            <person name="Jiang H."/>
            <person name="Wu G."/>
        </authorList>
    </citation>
    <scope>NUCLEOTIDE SEQUENCE [LARGE SCALE GENOMIC DNA]</scope>
    <source>
        <strain evidence="8">cv. GZQX0401</strain>
        <tissue evidence="7">Young leaves</tissue>
    </source>
</reference>
<dbReference type="EMBL" id="KK914251">
    <property type="protein sequence ID" value="KDP44516.1"/>
    <property type="molecule type" value="Genomic_DNA"/>
</dbReference>
<feature type="transmembrane region" description="Helical" evidence="6">
    <location>
        <begin position="128"/>
        <end position="148"/>
    </location>
</feature>
<dbReference type="STRING" id="180498.A0A067L7S4"/>
<protein>
    <submittedName>
        <fullName evidence="7">Uncharacterized protein</fullName>
    </submittedName>
</protein>
<evidence type="ECO:0000256" key="5">
    <source>
        <dbReference type="ARBA" id="ARBA00023136"/>
    </source>
</evidence>
<dbReference type="PANTHER" id="PTHR11119">
    <property type="entry name" value="XANTHINE-URACIL / VITAMIN C PERMEASE FAMILY MEMBER"/>
    <property type="match status" value="1"/>
</dbReference>
<dbReference type="AlphaFoldDB" id="A0A067L7S4"/>
<feature type="transmembrane region" description="Helical" evidence="6">
    <location>
        <begin position="313"/>
        <end position="332"/>
    </location>
</feature>
<keyword evidence="4 6" id="KW-1133">Transmembrane helix</keyword>
<keyword evidence="5 6" id="KW-0472">Membrane</keyword>